<evidence type="ECO:0000259" key="2">
    <source>
        <dbReference type="Pfam" id="PF01989"/>
    </source>
</evidence>
<evidence type="ECO:0000313" key="3">
    <source>
        <dbReference type="EMBL" id="MBB5336651.1"/>
    </source>
</evidence>
<dbReference type="GO" id="GO:0016829">
    <property type="term" value="F:lyase activity"/>
    <property type="evidence" value="ECO:0007669"/>
    <property type="project" value="UniProtKB-KW"/>
</dbReference>
<protein>
    <recommendedName>
        <fullName evidence="2">Phosphomevalonate dehydratase small subunit-like domain-containing protein</fullName>
    </recommendedName>
</protein>
<evidence type="ECO:0000256" key="1">
    <source>
        <dbReference type="ARBA" id="ARBA00023239"/>
    </source>
</evidence>
<sequence>MSKEYKCHKISGGKVKGELLFSKDGLCFYLIDPKTGEVIEKEHCLYKQSIANKILVFPYGKGSSVVQADGMYQLKMTSMNPAGMIVINADTTLAASAIILDAPMVNKMDSTFYDDLPNGTMVELDADNGLLTVL</sequence>
<name>A0A840UFX7_9FIRM</name>
<dbReference type="SUPFAM" id="SSF52016">
    <property type="entry name" value="LeuD/IlvD-like"/>
    <property type="match status" value="1"/>
</dbReference>
<accession>A0A840UFX7</accession>
<dbReference type="Gene3D" id="3.50.30.10">
    <property type="entry name" value="Phosphohistidine domain"/>
    <property type="match status" value="1"/>
</dbReference>
<organism evidence="3 4">
    <name type="scientific">Pectinatus brassicae</name>
    <dbReference type="NCBI Taxonomy" id="862415"/>
    <lineage>
        <taxon>Bacteria</taxon>
        <taxon>Bacillati</taxon>
        <taxon>Bacillota</taxon>
        <taxon>Negativicutes</taxon>
        <taxon>Selenomonadales</taxon>
        <taxon>Selenomonadaceae</taxon>
        <taxon>Pectinatus</taxon>
    </lineage>
</organism>
<comment type="caution">
    <text evidence="3">The sequence shown here is derived from an EMBL/GenBank/DDBJ whole genome shotgun (WGS) entry which is preliminary data.</text>
</comment>
<dbReference type="AlphaFoldDB" id="A0A840UFX7"/>
<dbReference type="EMBL" id="JACHFH010000021">
    <property type="protein sequence ID" value="MBB5336651.1"/>
    <property type="molecule type" value="Genomic_DNA"/>
</dbReference>
<dbReference type="Pfam" id="PF01989">
    <property type="entry name" value="AcnX_swivel_put"/>
    <property type="match status" value="1"/>
</dbReference>
<proteinExistence type="predicted"/>
<reference evidence="3 4" key="1">
    <citation type="submission" date="2020-08" db="EMBL/GenBank/DDBJ databases">
        <title>Genomic Encyclopedia of Type Strains, Phase IV (KMG-IV): sequencing the most valuable type-strain genomes for metagenomic binning, comparative biology and taxonomic classification.</title>
        <authorList>
            <person name="Goeker M."/>
        </authorList>
    </citation>
    <scope>NUCLEOTIDE SEQUENCE [LARGE SCALE GENOMIC DNA]</scope>
    <source>
        <strain evidence="3 4">DSM 24661</strain>
    </source>
</reference>
<gene>
    <name evidence="3" type="ORF">HNR32_001802</name>
</gene>
<feature type="domain" description="Phosphomevalonate dehydratase small subunit-like" evidence="2">
    <location>
        <begin position="29"/>
        <end position="105"/>
    </location>
</feature>
<dbReference type="RefSeq" id="WP_183861773.1">
    <property type="nucleotide sequence ID" value="NZ_JACHFH010000021.1"/>
</dbReference>
<keyword evidence="4" id="KW-1185">Reference proteome</keyword>
<dbReference type="InterPro" id="IPR002840">
    <property type="entry name" value="PMDh-S-like_dom"/>
</dbReference>
<keyword evidence="1" id="KW-0456">Lyase</keyword>
<evidence type="ECO:0000313" key="4">
    <source>
        <dbReference type="Proteomes" id="UP000559117"/>
    </source>
</evidence>
<dbReference type="Proteomes" id="UP000559117">
    <property type="component" value="Unassembled WGS sequence"/>
</dbReference>